<evidence type="ECO:0000313" key="3">
    <source>
        <dbReference type="Proteomes" id="UP000198282"/>
    </source>
</evidence>
<feature type="region of interest" description="Disordered" evidence="1">
    <location>
        <begin position="278"/>
        <end position="301"/>
    </location>
</feature>
<protein>
    <submittedName>
        <fullName evidence="2">Uncharacterized protein</fullName>
    </submittedName>
</protein>
<sequence length="301" mass="33136">MTALQDRPTDSLTLAEQTIHTALQRSLRSCQFFEGPATGDEYHPAAFSSGHPPQILIVEPPVERVSSAIQAARKMVEGFLVLFSSRTIFDAPLQREMSFTLISETGTLGAINVAPIDLSQAEVKENSGAFKPNIHIGVRAMDELRDWLTLSVEEVSQIADLGASTYYYWQNNPNSTPRSSKIDPLLRLHALIAVLVTEIGDLRTRDWLQYGQPSRKERLLAGGPGVLESLEEEGYQIIEDSAAALLARAPKVVPTAAQYAEELELINDAERSAYDELRPGIPTLDPMDPTWEDATNFGTSD</sequence>
<proteinExistence type="predicted"/>
<dbReference type="EMBL" id="FZOD01000045">
    <property type="protein sequence ID" value="SNT45713.1"/>
    <property type="molecule type" value="Genomic_DNA"/>
</dbReference>
<dbReference type="RefSeq" id="WP_143653427.1">
    <property type="nucleotide sequence ID" value="NZ_FZOD01000045.1"/>
</dbReference>
<evidence type="ECO:0000256" key="1">
    <source>
        <dbReference type="SAM" id="MobiDB-lite"/>
    </source>
</evidence>
<dbReference type="AlphaFoldDB" id="A0A239MTY3"/>
<accession>A0A239MTY3</accession>
<reference evidence="2 3" key="1">
    <citation type="submission" date="2017-06" db="EMBL/GenBank/DDBJ databases">
        <authorList>
            <person name="Kim H.J."/>
            <person name="Triplett B.A."/>
        </authorList>
    </citation>
    <scope>NUCLEOTIDE SEQUENCE [LARGE SCALE GENOMIC DNA]</scope>
    <source>
        <strain evidence="2 3">CGMCC 4.2132</strain>
    </source>
</reference>
<evidence type="ECO:0000313" key="2">
    <source>
        <dbReference type="EMBL" id="SNT45713.1"/>
    </source>
</evidence>
<dbReference type="Proteomes" id="UP000198282">
    <property type="component" value="Unassembled WGS sequence"/>
</dbReference>
<organism evidence="2 3">
    <name type="scientific">Streptosporangium subroseum</name>
    <dbReference type="NCBI Taxonomy" id="106412"/>
    <lineage>
        <taxon>Bacteria</taxon>
        <taxon>Bacillati</taxon>
        <taxon>Actinomycetota</taxon>
        <taxon>Actinomycetes</taxon>
        <taxon>Streptosporangiales</taxon>
        <taxon>Streptosporangiaceae</taxon>
        <taxon>Streptosporangium</taxon>
    </lineage>
</organism>
<name>A0A239MTY3_9ACTN</name>
<keyword evidence="3" id="KW-1185">Reference proteome</keyword>
<gene>
    <name evidence="2" type="ORF">SAMN05216276_104541</name>
</gene>